<sequence length="453" mass="48901">MSSTVRQRLLGLVFLLVCVGFLAFTILQFNKAFTSFTTVKFTTDSAGNALPNQADVKARGVLVGEVREIKPTTAGKVVVTLGLKPDMAKKLPADTTARILPKTLFGERFVDLRVPDSSGGPTLASVKNATILTDQSGNAKEIQEMFDKLLPVLQAVPPQDLNITLTALSKALEGRGDELRTTISDLNKVFSGINKVLPDLEGTLRGLSDFSQTYSEALPNIIDGLDNLRTTGNTVVEKQSDLRNLISTLGTAATDTTGWLQTNRQDLLDVIIKGEPFMRGAARQSPTFTCTFKNFASTIPEANKVTGKGTPNPGPRVNLQFVNPRGRYLPNQDEPRFFDYNRPAICYDTPTNGRPFPQYPGGGLGEGSYQPPSRNAGPRDIPTLSEDWPISPPSQNSVVPAGTIAANPYDNAEYVNQLKVVYGSTTGNNPEQVPTWVTMIGGASLKGAQVNIK</sequence>
<dbReference type="InterPro" id="IPR005693">
    <property type="entry name" value="Mce"/>
</dbReference>
<organism evidence="1">
    <name type="scientific">Gordonia amarae</name>
    <dbReference type="NCBI Taxonomy" id="36821"/>
    <lineage>
        <taxon>Bacteria</taxon>
        <taxon>Bacillati</taxon>
        <taxon>Actinomycetota</taxon>
        <taxon>Actinomycetes</taxon>
        <taxon>Mycobacteriales</taxon>
        <taxon>Gordoniaceae</taxon>
        <taxon>Gordonia</taxon>
    </lineage>
</organism>
<dbReference type="PANTHER" id="PTHR33371:SF19">
    <property type="entry name" value="MCE-FAMILY PROTEIN MCE4A"/>
    <property type="match status" value="1"/>
</dbReference>
<dbReference type="InterPro" id="IPR024516">
    <property type="entry name" value="Mce_C"/>
</dbReference>
<evidence type="ECO:0000313" key="1">
    <source>
        <dbReference type="EMBL" id="QHN38534.1"/>
    </source>
</evidence>
<dbReference type="GO" id="GO:0005576">
    <property type="term" value="C:extracellular region"/>
    <property type="evidence" value="ECO:0007669"/>
    <property type="project" value="TreeGrafter"/>
</dbReference>
<dbReference type="Pfam" id="PF02470">
    <property type="entry name" value="MlaD"/>
    <property type="match status" value="1"/>
</dbReference>
<dbReference type="NCBIfam" id="TIGR00996">
    <property type="entry name" value="Mtu_fam_mce"/>
    <property type="match status" value="1"/>
</dbReference>
<dbReference type="InterPro" id="IPR052336">
    <property type="entry name" value="MlaD_Phospholipid_Transporter"/>
</dbReference>
<accession>A0A857LJN5</accession>
<dbReference type="EMBL" id="CP045810">
    <property type="protein sequence ID" value="QHN38534.1"/>
    <property type="molecule type" value="Genomic_DNA"/>
</dbReference>
<proteinExistence type="predicted"/>
<reference evidence="1" key="1">
    <citation type="journal article" date="2021" name="Nat. Microbiol.">
        <title>Cocultivation of an ultrasmall environmental parasitic bacterium with lytic ability against bacteria associated with wastewater foams.</title>
        <authorList>
            <person name="Batinovic S."/>
            <person name="Rose J.J.A."/>
            <person name="Ratcliffe J."/>
            <person name="Seviour R.J."/>
            <person name="Petrovski S."/>
        </authorList>
    </citation>
    <scope>NUCLEOTIDE SEQUENCE</scope>
    <source>
        <strain evidence="1">CON44</strain>
    </source>
</reference>
<dbReference type="InterPro" id="IPR003399">
    <property type="entry name" value="Mce/MlaD"/>
</dbReference>
<dbReference type="PANTHER" id="PTHR33371">
    <property type="entry name" value="INTERMEMBRANE PHOSPHOLIPID TRANSPORT SYSTEM BINDING PROTEIN MLAD-RELATED"/>
    <property type="match status" value="1"/>
</dbReference>
<dbReference type="AlphaFoldDB" id="A0A857LJN5"/>
<dbReference type="RefSeq" id="WP_005188048.1">
    <property type="nucleotide sequence ID" value="NZ_CP045808.1"/>
</dbReference>
<gene>
    <name evidence="1" type="ORF">GII30_04505</name>
</gene>
<dbReference type="Pfam" id="PF11887">
    <property type="entry name" value="Mce4_CUP1"/>
    <property type="match status" value="1"/>
</dbReference>
<dbReference type="GO" id="GO:0051701">
    <property type="term" value="P:biological process involved in interaction with host"/>
    <property type="evidence" value="ECO:0007669"/>
    <property type="project" value="TreeGrafter"/>
</dbReference>
<name>A0A857LJN5_9ACTN</name>
<protein>
    <submittedName>
        <fullName evidence="1">MCE family protein</fullName>
    </submittedName>
</protein>